<organism evidence="1 2">
    <name type="scientific">Thioalkalivibrio sulfidiphilus (strain HL-EbGR7)</name>
    <dbReference type="NCBI Taxonomy" id="396588"/>
    <lineage>
        <taxon>Bacteria</taxon>
        <taxon>Pseudomonadati</taxon>
        <taxon>Pseudomonadota</taxon>
        <taxon>Gammaproteobacteria</taxon>
        <taxon>Chromatiales</taxon>
        <taxon>Ectothiorhodospiraceae</taxon>
        <taxon>Thioalkalivibrio</taxon>
    </lineage>
</organism>
<dbReference type="Proteomes" id="UP000002383">
    <property type="component" value="Chromosome"/>
</dbReference>
<name>B8GP09_THISH</name>
<dbReference type="KEGG" id="tgr:Tgr7_1010"/>
<dbReference type="eggNOG" id="ENOG502ZTWH">
    <property type="taxonomic scope" value="Bacteria"/>
</dbReference>
<dbReference type="OrthoDB" id="8562743at2"/>
<dbReference type="AlphaFoldDB" id="B8GP09"/>
<dbReference type="RefSeq" id="WP_012637582.1">
    <property type="nucleotide sequence ID" value="NC_011901.1"/>
</dbReference>
<reference evidence="1" key="1">
    <citation type="journal article" date="2011" name="Stand. Genomic Sci.">
        <title>Complete genome sequence of 'Thioalkalivibrio sulfidophilus' HL-EbGr7.</title>
        <authorList>
            <person name="Muyzer G."/>
            <person name="Sorokin D.Y."/>
            <person name="Mavromatis K."/>
            <person name="Lapidus A."/>
            <person name="Clum A."/>
            <person name="Ivanova N."/>
            <person name="Pati A."/>
            <person name="d'Haeseleer P."/>
            <person name="Woyke T."/>
            <person name="Kyrpides N.C."/>
        </authorList>
    </citation>
    <scope>NUCLEOTIDE SEQUENCE [LARGE SCALE GENOMIC DNA]</scope>
    <source>
        <strain evidence="1">HL-EbGR7</strain>
    </source>
</reference>
<accession>B8GP09</accession>
<proteinExistence type="predicted"/>
<keyword evidence="2" id="KW-1185">Reference proteome</keyword>
<dbReference type="STRING" id="396588.Tgr7_1010"/>
<gene>
    <name evidence="1" type="ordered locus">Tgr7_1010</name>
</gene>
<protein>
    <submittedName>
        <fullName evidence="1">Uncharacterized protein</fullName>
    </submittedName>
</protein>
<evidence type="ECO:0000313" key="1">
    <source>
        <dbReference type="EMBL" id="ACL72098.1"/>
    </source>
</evidence>
<dbReference type="EMBL" id="CP001339">
    <property type="protein sequence ID" value="ACL72098.1"/>
    <property type="molecule type" value="Genomic_DNA"/>
</dbReference>
<dbReference type="HOGENOM" id="CLU_181990_0_0_6"/>
<sequence>MSESQESLEEKLIRWYRHETIQGRNWAPRLFWLPDDRGGPFGTMRVDACELEVIFATILGEASECRERLDLEQNGRGTFLAANARRHELPLLTRKS</sequence>
<evidence type="ECO:0000313" key="2">
    <source>
        <dbReference type="Proteomes" id="UP000002383"/>
    </source>
</evidence>